<dbReference type="Gene3D" id="3.30.460.40">
    <property type="match status" value="1"/>
</dbReference>
<dbReference type="Proteomes" id="UP000001219">
    <property type="component" value="Chromosome"/>
</dbReference>
<dbReference type="InterPro" id="IPR019646">
    <property type="entry name" value="Aminoglyc_AdlTrfase"/>
</dbReference>
<evidence type="ECO:0000313" key="1">
    <source>
        <dbReference type="EMBL" id="ACY21931.1"/>
    </source>
</evidence>
<dbReference type="RefSeq" id="WP_012834453.1">
    <property type="nucleotide sequence ID" value="NC_013441.1"/>
</dbReference>
<sequence length="213" mass="24317">MREFPLVPPRTPEDERFFQRYGPWAAVRPTEVGELLDGFVGDWWVAGGWAIDAFTSSTRPHDDIDIGVFRKDIRALRTAVDGRLDVWAIGPGGSLWPVDDVLPEDSTQVWLRADASSPWLLDLLLTPDDNDRWDNRRDGSSAPLATVTWLRGEIRYLATEYILMYKAAAARDKDRADLERAWPHMDAEARIRLRRFVDVNHPGHPWPSLMTLG</sequence>
<name>D0L836_GORB4</name>
<reference evidence="1 2" key="2">
    <citation type="journal article" date="2010" name="Stand. Genomic Sci.">
        <title>Complete genome sequence of Gordonia bronchialis type strain (3410).</title>
        <authorList>
            <person name="Ivanova N."/>
            <person name="Sikorski J."/>
            <person name="Jando M."/>
            <person name="Lapidus A."/>
            <person name="Nolan M."/>
            <person name="Lucas S."/>
            <person name="Del Rio T.G."/>
            <person name="Tice H."/>
            <person name="Copeland A."/>
            <person name="Cheng J.F."/>
            <person name="Chen F."/>
            <person name="Bruce D."/>
            <person name="Goodwin L."/>
            <person name="Pitluck S."/>
            <person name="Mavromatis K."/>
            <person name="Ovchinnikova G."/>
            <person name="Pati A."/>
            <person name="Chen A."/>
            <person name="Palaniappan K."/>
            <person name="Land M."/>
            <person name="Hauser L."/>
            <person name="Chang Y.J."/>
            <person name="Jeffries C.D."/>
            <person name="Chain P."/>
            <person name="Saunders E."/>
            <person name="Han C."/>
            <person name="Detter J.C."/>
            <person name="Brettin T."/>
            <person name="Rohde M."/>
            <person name="Goker M."/>
            <person name="Bristow J."/>
            <person name="Eisen J.A."/>
            <person name="Markowitz V."/>
            <person name="Hugenholtz P."/>
            <person name="Klenk H.P."/>
            <person name="Kyrpides N.C."/>
        </authorList>
    </citation>
    <scope>NUCLEOTIDE SEQUENCE [LARGE SCALE GENOMIC DNA]</scope>
    <source>
        <strain evidence="2">ATCC 25592 / DSM 43247 / BCRC 13721 / JCM 3198 / KCTC 3076 / NBRC 16047 / NCTC 10667</strain>
    </source>
</reference>
<organism evidence="1 2">
    <name type="scientific">Gordonia bronchialis (strain ATCC 25592 / DSM 43247 / BCRC 13721 / JCM 3198 / KCTC 3076 / NBRC 16047 / NCTC 10667)</name>
    <name type="common">Rhodococcus bronchialis</name>
    <dbReference type="NCBI Taxonomy" id="526226"/>
    <lineage>
        <taxon>Bacteria</taxon>
        <taxon>Bacillati</taxon>
        <taxon>Actinomycetota</taxon>
        <taxon>Actinomycetes</taxon>
        <taxon>Mycobacteriales</taxon>
        <taxon>Gordoniaceae</taxon>
        <taxon>Gordonia</taxon>
    </lineage>
</organism>
<accession>D0L836</accession>
<dbReference type="OrthoDB" id="4539099at2"/>
<keyword evidence="2" id="KW-1185">Reference proteome</keyword>
<dbReference type="HOGENOM" id="CLU_112485_0_0_11"/>
<dbReference type="eggNOG" id="COG0346">
    <property type="taxonomic scope" value="Bacteria"/>
</dbReference>
<proteinExistence type="predicted"/>
<dbReference type="AlphaFoldDB" id="D0L836"/>
<dbReference type="EMBL" id="CP001802">
    <property type="protein sequence ID" value="ACY21931.1"/>
    <property type="molecule type" value="Genomic_DNA"/>
</dbReference>
<evidence type="ECO:0000313" key="2">
    <source>
        <dbReference type="Proteomes" id="UP000001219"/>
    </source>
</evidence>
<protein>
    <recommendedName>
        <fullName evidence="3">Amino acid transporter</fullName>
    </recommendedName>
</protein>
<dbReference type="KEGG" id="gbr:Gbro_2712"/>
<dbReference type="STRING" id="526226.Gbro_2712"/>
<gene>
    <name evidence="1" type="ordered locus">Gbro_2712</name>
</gene>
<dbReference type="Pfam" id="PF10706">
    <property type="entry name" value="Aminoglyc_resit"/>
    <property type="match status" value="1"/>
</dbReference>
<reference evidence="2" key="1">
    <citation type="submission" date="2009-10" db="EMBL/GenBank/DDBJ databases">
        <title>The complete chromosome of Gordonia bronchialis DSM 43247.</title>
        <authorList>
            <consortium name="US DOE Joint Genome Institute (JGI-PGF)"/>
            <person name="Lucas S."/>
            <person name="Copeland A."/>
            <person name="Lapidus A."/>
            <person name="Glavina del Rio T."/>
            <person name="Dalin E."/>
            <person name="Tice H."/>
            <person name="Bruce D."/>
            <person name="Goodwin L."/>
            <person name="Pitluck S."/>
            <person name="Kyrpides N."/>
            <person name="Mavromatis K."/>
            <person name="Ivanova N."/>
            <person name="Ovchinnikova G."/>
            <person name="Saunders E."/>
            <person name="Brettin T."/>
            <person name="Detter J.C."/>
            <person name="Han C."/>
            <person name="Larimer F."/>
            <person name="Land M."/>
            <person name="Hauser L."/>
            <person name="Markowitz V."/>
            <person name="Cheng J.-F."/>
            <person name="Hugenholtz P."/>
            <person name="Woyke T."/>
            <person name="Wu D."/>
            <person name="Jando M."/>
            <person name="Schneider S."/>
            <person name="Goeker M."/>
            <person name="Klenk H.-P."/>
            <person name="Eisen J.A."/>
        </authorList>
    </citation>
    <scope>NUCLEOTIDE SEQUENCE [LARGE SCALE GENOMIC DNA]</scope>
    <source>
        <strain evidence="2">ATCC 25592 / DSM 43247 / BCRC 13721 / JCM 3198 / KCTC 3076 / NBRC 16047 / NCTC 10667</strain>
    </source>
</reference>
<evidence type="ECO:0008006" key="3">
    <source>
        <dbReference type="Google" id="ProtNLM"/>
    </source>
</evidence>